<comment type="caution">
    <text evidence="2">The sequence shown here is derived from an EMBL/GenBank/DDBJ whole genome shotgun (WGS) entry which is preliminary data.</text>
</comment>
<reference evidence="2 3" key="1">
    <citation type="submission" date="2019-12" db="EMBL/GenBank/DDBJ databases">
        <title>Genomic-based taxomic classification of the family Erythrobacteraceae.</title>
        <authorList>
            <person name="Xu L."/>
        </authorList>
    </citation>
    <scope>NUCLEOTIDE SEQUENCE [LARGE SCALE GENOMIC DNA]</scope>
    <source>
        <strain evidence="2 3">MCCC 1A09965</strain>
    </source>
</reference>
<keyword evidence="3" id="KW-1185">Reference proteome</keyword>
<organism evidence="2 3">
    <name type="scientific">Qipengyuania oceanensis</name>
    <dbReference type="NCBI Taxonomy" id="1463597"/>
    <lineage>
        <taxon>Bacteria</taxon>
        <taxon>Pseudomonadati</taxon>
        <taxon>Pseudomonadota</taxon>
        <taxon>Alphaproteobacteria</taxon>
        <taxon>Sphingomonadales</taxon>
        <taxon>Erythrobacteraceae</taxon>
        <taxon>Qipengyuania</taxon>
    </lineage>
</organism>
<gene>
    <name evidence="2" type="ORF">GRI48_13690</name>
</gene>
<name>A0A844YJK9_9SPHN</name>
<feature type="chain" id="PRO_5032453229" evidence="1">
    <location>
        <begin position="21"/>
        <end position="51"/>
    </location>
</feature>
<dbReference type="EMBL" id="WTYN01000006">
    <property type="protein sequence ID" value="MXO64052.1"/>
    <property type="molecule type" value="Genomic_DNA"/>
</dbReference>
<evidence type="ECO:0000256" key="1">
    <source>
        <dbReference type="SAM" id="SignalP"/>
    </source>
</evidence>
<dbReference type="Proteomes" id="UP000445582">
    <property type="component" value="Unassembled WGS sequence"/>
</dbReference>
<keyword evidence="1" id="KW-0732">Signal</keyword>
<sequence>MSRQLKISSMLAVAAMAATALLTSLGHSDRTVHVAEQAAHQQPMAQSVPLS</sequence>
<proteinExistence type="predicted"/>
<feature type="signal peptide" evidence="1">
    <location>
        <begin position="1"/>
        <end position="20"/>
    </location>
</feature>
<accession>A0A844YJK9</accession>
<protein>
    <submittedName>
        <fullName evidence="2">Uncharacterized protein</fullName>
    </submittedName>
</protein>
<evidence type="ECO:0000313" key="3">
    <source>
        <dbReference type="Proteomes" id="UP000445582"/>
    </source>
</evidence>
<evidence type="ECO:0000313" key="2">
    <source>
        <dbReference type="EMBL" id="MXO64052.1"/>
    </source>
</evidence>
<dbReference type="RefSeq" id="WP_160677482.1">
    <property type="nucleotide sequence ID" value="NZ_WTYN01000006.1"/>
</dbReference>
<dbReference type="AlphaFoldDB" id="A0A844YJK9"/>